<organism evidence="2 3">
    <name type="scientific">Streptomyces graminofaciens</name>
    <dbReference type="NCBI Taxonomy" id="68212"/>
    <lineage>
        <taxon>Bacteria</taxon>
        <taxon>Bacillati</taxon>
        <taxon>Actinomycetota</taxon>
        <taxon>Actinomycetes</taxon>
        <taxon>Kitasatosporales</taxon>
        <taxon>Streptomycetaceae</taxon>
        <taxon>Streptomyces</taxon>
    </lineage>
</organism>
<reference evidence="2 3" key="1">
    <citation type="journal article" date="2010" name="ChemBioChem">
        <title>Cloning and characterization of the biosynthetic gene cluster of 16-membered macrolide antibiotic FD-891: involvement of a dual functional cytochrome P450 monooxygenase catalyzing epoxidation and hydroxylation.</title>
        <authorList>
            <person name="Kudo F."/>
            <person name="Motegi A."/>
            <person name="Mizoue K."/>
            <person name="Eguchi T."/>
        </authorList>
    </citation>
    <scope>NUCLEOTIDE SEQUENCE [LARGE SCALE GENOMIC DNA]</scope>
    <source>
        <strain evidence="2 3">A-8890</strain>
    </source>
</reference>
<gene>
    <name evidence="2" type="ORF">SGFS_062730</name>
</gene>
<evidence type="ECO:0000313" key="3">
    <source>
        <dbReference type="Proteomes" id="UP001321542"/>
    </source>
</evidence>
<dbReference type="RefSeq" id="WP_286255093.1">
    <property type="nucleotide sequence ID" value="NZ_AP018448.1"/>
</dbReference>
<dbReference type="EMBL" id="AP018448">
    <property type="protein sequence ID" value="BBC34979.1"/>
    <property type="molecule type" value="Genomic_DNA"/>
</dbReference>
<accession>A0ABN5VNS0</accession>
<feature type="compositionally biased region" description="Basic and acidic residues" evidence="1">
    <location>
        <begin position="19"/>
        <end position="48"/>
    </location>
</feature>
<keyword evidence="3" id="KW-1185">Reference proteome</keyword>
<evidence type="ECO:0000313" key="2">
    <source>
        <dbReference type="EMBL" id="BBC34979.1"/>
    </source>
</evidence>
<dbReference type="Proteomes" id="UP001321542">
    <property type="component" value="Chromosome"/>
</dbReference>
<sequence>MIVNVPVPPTPAATGPRLLEGRVGPDRPGAREPRPERGSSPRAGERVRELSRQQIEDRLGELGDLFAETSGGGPWAWNQARGAFLRRLVADVRRPGFELLIAESTELTGCAYGFPVRGDGPRWEGLDAHHLQGSLLRLAAAGRLCVIAGILVPPRVRRQNQDRAWNLARRLQKRLLADHGATLGVMLVNRSDHRTLEALRSWGWRYAEGDELPAYPYGPFRVLILGA</sequence>
<name>A0ABN5VNS0_9ACTN</name>
<protein>
    <recommendedName>
        <fullName evidence="4">N-acetyltransferase domain-containing protein</fullName>
    </recommendedName>
</protein>
<feature type="region of interest" description="Disordered" evidence="1">
    <location>
        <begin position="1"/>
        <end position="48"/>
    </location>
</feature>
<feature type="compositionally biased region" description="Pro residues" evidence="1">
    <location>
        <begin position="1"/>
        <end position="11"/>
    </location>
</feature>
<evidence type="ECO:0000256" key="1">
    <source>
        <dbReference type="SAM" id="MobiDB-lite"/>
    </source>
</evidence>
<reference evidence="2 3" key="2">
    <citation type="journal article" date="2023" name="ChemBioChem">
        <title>Acyltransferase Domain Exchange between Two Independent Type I Polyketide Synthases in the Same Producer Strain of Macrolide Antibiotics.</title>
        <authorList>
            <person name="Kudo F."/>
            <person name="Kishikawa K."/>
            <person name="Tsuboi K."/>
            <person name="Kido T."/>
            <person name="Usui T."/>
            <person name="Hashimoto J."/>
            <person name="Shin-Ya K."/>
            <person name="Miyanaga A."/>
            <person name="Eguchi T."/>
        </authorList>
    </citation>
    <scope>NUCLEOTIDE SEQUENCE [LARGE SCALE GENOMIC DNA]</scope>
    <source>
        <strain evidence="2 3">A-8890</strain>
    </source>
</reference>
<proteinExistence type="predicted"/>
<evidence type="ECO:0008006" key="4">
    <source>
        <dbReference type="Google" id="ProtNLM"/>
    </source>
</evidence>